<dbReference type="InterPro" id="IPR000169">
    <property type="entry name" value="Pept_cys_AS"/>
</dbReference>
<evidence type="ECO:0000256" key="3">
    <source>
        <dbReference type="PROSITE-ProRule" id="PRU00239"/>
    </source>
</evidence>
<dbReference type="Gene3D" id="3.90.70.10">
    <property type="entry name" value="Cysteine proteinases"/>
    <property type="match status" value="1"/>
</dbReference>
<dbReference type="PROSITE" id="PS50203">
    <property type="entry name" value="CALPAIN_CAT"/>
    <property type="match status" value="1"/>
</dbReference>
<feature type="compositionally biased region" description="Basic residues" evidence="4">
    <location>
        <begin position="612"/>
        <end position="627"/>
    </location>
</feature>
<evidence type="ECO:0000313" key="7">
    <source>
        <dbReference type="Proteomes" id="UP000033483"/>
    </source>
</evidence>
<evidence type="ECO:0000256" key="2">
    <source>
        <dbReference type="PIRSR" id="PIRSR622684-1"/>
    </source>
</evidence>
<feature type="compositionally biased region" description="Polar residues" evidence="4">
    <location>
        <begin position="919"/>
        <end position="940"/>
    </location>
</feature>
<feature type="compositionally biased region" description="Basic and acidic residues" evidence="4">
    <location>
        <begin position="871"/>
        <end position="887"/>
    </location>
</feature>
<feature type="region of interest" description="Disordered" evidence="4">
    <location>
        <begin position="612"/>
        <end position="745"/>
    </location>
</feature>
<gene>
    <name evidence="6" type="ORF">TD95_000780</name>
</gene>
<evidence type="ECO:0000259" key="5">
    <source>
        <dbReference type="PROSITE" id="PS50203"/>
    </source>
</evidence>
<organism evidence="6 7">
    <name type="scientific">Thielaviopsis punctulata</name>
    <dbReference type="NCBI Taxonomy" id="72032"/>
    <lineage>
        <taxon>Eukaryota</taxon>
        <taxon>Fungi</taxon>
        <taxon>Dikarya</taxon>
        <taxon>Ascomycota</taxon>
        <taxon>Pezizomycotina</taxon>
        <taxon>Sordariomycetes</taxon>
        <taxon>Hypocreomycetidae</taxon>
        <taxon>Microascales</taxon>
        <taxon>Ceratocystidaceae</taxon>
        <taxon>Thielaviopsis</taxon>
    </lineage>
</organism>
<feature type="region of interest" description="Disordered" evidence="4">
    <location>
        <begin position="1"/>
        <end position="38"/>
    </location>
</feature>
<feature type="compositionally biased region" description="Acidic residues" evidence="4">
    <location>
        <begin position="1"/>
        <end position="11"/>
    </location>
</feature>
<dbReference type="AlphaFoldDB" id="A0A0F4ZAG2"/>
<feature type="active site" evidence="2 3">
    <location>
        <position position="182"/>
    </location>
</feature>
<dbReference type="OrthoDB" id="424753at2759"/>
<accession>A0A0F4ZAG2</accession>
<evidence type="ECO:0000256" key="4">
    <source>
        <dbReference type="SAM" id="MobiDB-lite"/>
    </source>
</evidence>
<feature type="region of interest" description="Disordered" evidence="4">
    <location>
        <begin position="815"/>
        <end position="940"/>
    </location>
</feature>
<dbReference type="SMART" id="SM00230">
    <property type="entry name" value="CysPc"/>
    <property type="match status" value="1"/>
</dbReference>
<dbReference type="InterPro" id="IPR022684">
    <property type="entry name" value="Calpain_cysteine_protease"/>
</dbReference>
<dbReference type="Proteomes" id="UP000033483">
    <property type="component" value="Unassembled WGS sequence"/>
</dbReference>
<feature type="compositionally biased region" description="Acidic residues" evidence="4">
    <location>
        <begin position="888"/>
        <end position="902"/>
    </location>
</feature>
<dbReference type="Pfam" id="PF00648">
    <property type="entry name" value="Peptidase_C2"/>
    <property type="match status" value="2"/>
</dbReference>
<feature type="active site" evidence="2 3">
    <location>
        <position position="371"/>
    </location>
</feature>
<dbReference type="GO" id="GO:0006508">
    <property type="term" value="P:proteolysis"/>
    <property type="evidence" value="ECO:0007669"/>
    <property type="project" value="UniProtKB-KW"/>
</dbReference>
<feature type="compositionally biased region" description="Basic residues" evidence="4">
    <location>
        <begin position="643"/>
        <end position="652"/>
    </location>
</feature>
<feature type="compositionally biased region" description="Basic and acidic residues" evidence="4">
    <location>
        <begin position="681"/>
        <end position="701"/>
    </location>
</feature>
<name>A0A0F4ZAG2_9PEZI</name>
<feature type="active site" evidence="2 3">
    <location>
        <position position="392"/>
    </location>
</feature>
<keyword evidence="3" id="KW-0645">Protease</keyword>
<dbReference type="PANTHER" id="PTHR10183:SF397">
    <property type="entry name" value="CALPAIN CATALYTIC DOMAIN-CONTAINING PROTEIN"/>
    <property type="match status" value="1"/>
</dbReference>
<dbReference type="SUPFAM" id="SSF54001">
    <property type="entry name" value="Cysteine proteinases"/>
    <property type="match status" value="1"/>
</dbReference>
<evidence type="ECO:0000256" key="1">
    <source>
        <dbReference type="ARBA" id="ARBA00007623"/>
    </source>
</evidence>
<dbReference type="EMBL" id="LAEV01001971">
    <property type="protein sequence ID" value="KKA26823.1"/>
    <property type="molecule type" value="Genomic_DNA"/>
</dbReference>
<sequence>MYGYSDSEESDDYRRPRVPPGVDPNKEQKKTLNRRYTPQETINGVWKRFSVRTPSSVSAILPFDPVKPPAAEEERANEPVSASYERAKEECARRVNRIIKECRRINKRYSDSGWDISWDLQTQVGNTLNSLCSTTFDVAEAAVNPKALAPKAVKRVHEIFEKPTFLEKVSPDQVKQGAVGNCWAIGSLIGLSSIPEAIKRLCVAYDTRIGIYGFVFYRDGKWIYSIIDDRLFLTSPVWDAPSMHRQLLQQIDTDMDAEKTYRQTYHTGSKALFFGSNTDENETWVPLLEKAYAKAHGDYASLDGGWTGEGLEDMSGGVSSEILTADILDPDAFWENELRLVNKEFLFGCSTGITDGGGNGSGSRDGIAERHAYVVTDVRTLSSGVRLVKLRNPWGKARSGLWHGPWSDGSAEWTAEVQKEVGHRFGSDSSFWISYDDFLRKWQHIDRTRLFRDADWMCSQHWIGVDVPWKAHYHERFRFELTHDSAVVIVLSQLNNRYFRDLRGQYSFRLHFRLHQVNAPGAEDYIVRSDSSNLMSRSVSVELPDLPKGRYSVWVMVTGIRNSKRSSIEEIIQSRTRNREDDPKLEQVGLAYDLAHSRAAAYMAEAERIRKKMKQKKASECRKKHRRERWEREYKYQMAQIKQTHKRKTKIKAKGDKRREAEKKLEEEYKEKKEKRRAERKAREKKTEENKGEKGDQKKPETICNCACTNPKSKSPEPASGSDSDSEPRPTLPADPFDDLYSDSPVSDWEAIYSDDDYTRYAQDKDVKDKVPASIYDPVEDTSATTAPWNAFCVVGLRVYSKDKDLSLGVVVPNGEEWGWPRGERDIDNAQMNASGQRRAGKDEEDVVKIVKIDDGEVTEIDAENMSKMADTSERKSQGKAPIRVEEQSEEDDGDDESEDDETSRLKKTRKSTRRIDSDSTGGASGTITPTSESEQPVIV</sequence>
<reference evidence="6 7" key="1">
    <citation type="submission" date="2015-03" db="EMBL/GenBank/DDBJ databases">
        <authorList>
            <person name="Radwan O."/>
            <person name="Al-Naeli F.A."/>
            <person name="Rendon G.A."/>
            <person name="Fields C."/>
        </authorList>
    </citation>
    <scope>NUCLEOTIDE SEQUENCE [LARGE SCALE GENOMIC DNA]</scope>
    <source>
        <strain evidence="6">CR-DP1</strain>
    </source>
</reference>
<feature type="domain" description="Calpain catalytic" evidence="5">
    <location>
        <begin position="154"/>
        <end position="451"/>
    </location>
</feature>
<dbReference type="PROSITE" id="PS00139">
    <property type="entry name" value="THIOL_PROTEASE_CYS"/>
    <property type="match status" value="1"/>
</dbReference>
<evidence type="ECO:0000313" key="6">
    <source>
        <dbReference type="EMBL" id="KKA26823.1"/>
    </source>
</evidence>
<comment type="similarity">
    <text evidence="1">Belongs to the peptidase C2 family.</text>
</comment>
<protein>
    <recommendedName>
        <fullName evidence="5">Calpain catalytic domain-containing protein</fullName>
    </recommendedName>
</protein>
<dbReference type="PANTHER" id="PTHR10183">
    <property type="entry name" value="CALPAIN"/>
    <property type="match status" value="1"/>
</dbReference>
<dbReference type="InterPro" id="IPR038765">
    <property type="entry name" value="Papain-like_cys_pep_sf"/>
</dbReference>
<dbReference type="CDD" id="cd00044">
    <property type="entry name" value="CysPc"/>
    <property type="match status" value="1"/>
</dbReference>
<keyword evidence="3" id="KW-0788">Thiol protease</keyword>
<dbReference type="InterPro" id="IPR001300">
    <property type="entry name" value="Peptidase_C2_calpain_cat"/>
</dbReference>
<proteinExistence type="inferred from homology"/>
<comment type="caution">
    <text evidence="6">The sequence shown here is derived from an EMBL/GenBank/DDBJ whole genome shotgun (WGS) entry which is preliminary data.</text>
</comment>
<feature type="compositionally biased region" description="Basic and acidic residues" evidence="4">
    <location>
        <begin position="653"/>
        <end position="672"/>
    </location>
</feature>
<keyword evidence="3" id="KW-0378">Hydrolase</keyword>
<keyword evidence="7" id="KW-1185">Reference proteome</keyword>
<dbReference type="GO" id="GO:0004198">
    <property type="term" value="F:calcium-dependent cysteine-type endopeptidase activity"/>
    <property type="evidence" value="ECO:0007669"/>
    <property type="project" value="InterPro"/>
</dbReference>